<proteinExistence type="inferred from homology"/>
<dbReference type="InterPro" id="IPR013785">
    <property type="entry name" value="Aldolase_TIM"/>
</dbReference>
<evidence type="ECO:0000256" key="1">
    <source>
        <dbReference type="ARBA" id="ARBA00003726"/>
    </source>
</evidence>
<keyword evidence="6" id="KW-0808">Transferase</keyword>
<dbReference type="NCBIfam" id="TIGR00034">
    <property type="entry name" value="aroFGH"/>
    <property type="match status" value="1"/>
</dbReference>
<reference evidence="13 14" key="1">
    <citation type="submission" date="2018-01" db="EMBL/GenBank/DDBJ databases">
        <title>Metagenomic assembled genomes from two thermal pools in the Uzon Caldera, Kamchatka, Russia.</title>
        <authorList>
            <person name="Wilkins L."/>
            <person name="Ettinger C."/>
        </authorList>
    </citation>
    <scope>NUCLEOTIDE SEQUENCE [LARGE SCALE GENOMIC DNA]</scope>
    <source>
        <strain evidence="13">ZAV-05</strain>
    </source>
</reference>
<dbReference type="EC" id="2.5.1.54" evidence="4"/>
<gene>
    <name evidence="13" type="ORF">C0187_00865</name>
</gene>
<evidence type="ECO:0000256" key="4">
    <source>
        <dbReference type="ARBA" id="ARBA00012694"/>
    </source>
</evidence>
<evidence type="ECO:0000256" key="8">
    <source>
        <dbReference type="ARBA" id="ARBA00031111"/>
    </source>
</evidence>
<dbReference type="PANTHER" id="PTHR21225">
    <property type="entry name" value="PHOSPHO-2-DEHYDRO-3-DEOXYHEPTONATE ALDOLASE DAHP SYNTHETASE"/>
    <property type="match status" value="1"/>
</dbReference>
<dbReference type="GO" id="GO:0003849">
    <property type="term" value="F:3-deoxy-7-phosphoheptulonate synthase activity"/>
    <property type="evidence" value="ECO:0007669"/>
    <property type="project" value="UniProtKB-EC"/>
</dbReference>
<keyword evidence="7" id="KW-0057">Aromatic amino acid biosynthesis</keyword>
<evidence type="ECO:0000313" key="13">
    <source>
        <dbReference type="EMBL" id="PMP72821.1"/>
    </source>
</evidence>
<keyword evidence="5" id="KW-0028">Amino-acid biosynthesis</keyword>
<sequence>MIKTTNLNVKELIPIVAPYYLRQIFPLSEDDAIFVTNSREQAKNILFGDDKRLMVVVGPCSIHDPIAAIDYATRLVNLAEKVKDKIFIVMRVYFEKPRTTIGWKGLINDPDMDGSHLISKGLGIARKLLYDITKLRLPVACEMLDTITPQYLSDMITWGAIGARTTESQPHREMASGLSFPVGFKNGTDGNLKVAVDAMLTALRPHSFLGINGEGKTSIVKTTGNRFVHIVLRGGAERPNYYPEDVKEA</sequence>
<dbReference type="Proteomes" id="UP000242881">
    <property type="component" value="Unassembled WGS sequence"/>
</dbReference>
<organism evidence="13 14">
    <name type="scientific">Calditerrivibrio nitroreducens</name>
    <dbReference type="NCBI Taxonomy" id="477976"/>
    <lineage>
        <taxon>Bacteria</taxon>
        <taxon>Pseudomonadati</taxon>
        <taxon>Deferribacterota</taxon>
        <taxon>Deferribacteres</taxon>
        <taxon>Deferribacterales</taxon>
        <taxon>Calditerrivibrionaceae</taxon>
    </lineage>
</organism>
<dbReference type="AlphaFoldDB" id="A0A2J6WQZ8"/>
<evidence type="ECO:0000313" key="14">
    <source>
        <dbReference type="Proteomes" id="UP000242881"/>
    </source>
</evidence>
<feature type="domain" description="DAHP synthetase I/KDSA" evidence="12">
    <location>
        <begin position="41"/>
        <end position="248"/>
    </location>
</feature>
<evidence type="ECO:0000256" key="7">
    <source>
        <dbReference type="ARBA" id="ARBA00023141"/>
    </source>
</evidence>
<dbReference type="EMBL" id="PNIN01000016">
    <property type="protein sequence ID" value="PMP72821.1"/>
    <property type="molecule type" value="Genomic_DNA"/>
</dbReference>
<accession>A0A2J6WQZ8</accession>
<evidence type="ECO:0000256" key="5">
    <source>
        <dbReference type="ARBA" id="ARBA00022605"/>
    </source>
</evidence>
<name>A0A2J6WQZ8_9BACT</name>
<evidence type="ECO:0000256" key="11">
    <source>
        <dbReference type="ARBA" id="ARBA00047508"/>
    </source>
</evidence>
<dbReference type="InterPro" id="IPR006218">
    <property type="entry name" value="DAHP1/KDSA"/>
</dbReference>
<comment type="similarity">
    <text evidence="3">Belongs to the class-I DAHP synthase family.</text>
</comment>
<evidence type="ECO:0000259" key="12">
    <source>
        <dbReference type="Pfam" id="PF00793"/>
    </source>
</evidence>
<feature type="non-terminal residue" evidence="13">
    <location>
        <position position="249"/>
    </location>
</feature>
<evidence type="ECO:0000256" key="6">
    <source>
        <dbReference type="ARBA" id="ARBA00022679"/>
    </source>
</evidence>
<dbReference type="GO" id="GO:0009423">
    <property type="term" value="P:chorismate biosynthetic process"/>
    <property type="evidence" value="ECO:0007669"/>
    <property type="project" value="UniProtKB-UniPathway"/>
</dbReference>
<evidence type="ECO:0000256" key="2">
    <source>
        <dbReference type="ARBA" id="ARBA00004688"/>
    </source>
</evidence>
<evidence type="ECO:0000256" key="10">
    <source>
        <dbReference type="ARBA" id="ARBA00032193"/>
    </source>
</evidence>
<dbReference type="InterPro" id="IPR006219">
    <property type="entry name" value="DAHP_synth_1"/>
</dbReference>
<evidence type="ECO:0000256" key="9">
    <source>
        <dbReference type="ARBA" id="ARBA00031349"/>
    </source>
</evidence>
<evidence type="ECO:0000256" key="3">
    <source>
        <dbReference type="ARBA" id="ARBA00007985"/>
    </source>
</evidence>
<dbReference type="GO" id="GO:0008652">
    <property type="term" value="P:amino acid biosynthetic process"/>
    <property type="evidence" value="ECO:0007669"/>
    <property type="project" value="UniProtKB-KW"/>
</dbReference>
<dbReference type="GO" id="GO:0009073">
    <property type="term" value="P:aromatic amino acid family biosynthetic process"/>
    <property type="evidence" value="ECO:0007669"/>
    <property type="project" value="UniProtKB-KW"/>
</dbReference>
<dbReference type="Gene3D" id="3.20.20.70">
    <property type="entry name" value="Aldolase class I"/>
    <property type="match status" value="1"/>
</dbReference>
<dbReference type="PANTHER" id="PTHR21225:SF10">
    <property type="entry name" value="PHOSPHO-2-DEHYDRO-3-DEOXYHEPTONATE ALDOLASE, TYR-SENSITIVE"/>
    <property type="match status" value="1"/>
</dbReference>
<protein>
    <recommendedName>
        <fullName evidence="4">3-deoxy-7-phosphoheptulonate synthase</fullName>
        <ecNumber evidence="4">2.5.1.54</ecNumber>
    </recommendedName>
    <alternativeName>
        <fullName evidence="10">3-deoxy-D-arabino-heptulosonate 7-phosphate synthase</fullName>
    </alternativeName>
    <alternativeName>
        <fullName evidence="9">DAHP synthase</fullName>
    </alternativeName>
    <alternativeName>
        <fullName evidence="8">Phospho-2-keto-3-deoxyheptonate aldolase</fullName>
    </alternativeName>
</protein>
<dbReference type="GO" id="GO:0005737">
    <property type="term" value="C:cytoplasm"/>
    <property type="evidence" value="ECO:0007669"/>
    <property type="project" value="TreeGrafter"/>
</dbReference>
<comment type="function">
    <text evidence="1">Stereospecific condensation of phosphoenolpyruvate (PEP) and D-erythrose-4-phosphate (E4P) giving rise to 3-deoxy-D-arabino-heptulosonate-7-phosphate (DAHP).</text>
</comment>
<comment type="caution">
    <text evidence="13">The sequence shown here is derived from an EMBL/GenBank/DDBJ whole genome shotgun (WGS) entry which is preliminary data.</text>
</comment>
<comment type="catalytic activity">
    <reaction evidence="11">
        <text>D-erythrose 4-phosphate + phosphoenolpyruvate + H2O = 7-phospho-2-dehydro-3-deoxy-D-arabino-heptonate + phosphate</text>
        <dbReference type="Rhea" id="RHEA:14717"/>
        <dbReference type="ChEBI" id="CHEBI:15377"/>
        <dbReference type="ChEBI" id="CHEBI:16897"/>
        <dbReference type="ChEBI" id="CHEBI:43474"/>
        <dbReference type="ChEBI" id="CHEBI:58394"/>
        <dbReference type="ChEBI" id="CHEBI:58702"/>
        <dbReference type="EC" id="2.5.1.54"/>
    </reaction>
</comment>
<dbReference type="NCBIfam" id="NF009395">
    <property type="entry name" value="PRK12755.1"/>
    <property type="match status" value="1"/>
</dbReference>
<dbReference type="UniPathway" id="UPA00053">
    <property type="reaction ID" value="UER00084"/>
</dbReference>
<dbReference type="Pfam" id="PF00793">
    <property type="entry name" value="DAHP_synth_1"/>
    <property type="match status" value="1"/>
</dbReference>
<dbReference type="SUPFAM" id="SSF51569">
    <property type="entry name" value="Aldolase"/>
    <property type="match status" value="1"/>
</dbReference>
<comment type="pathway">
    <text evidence="2">Metabolic intermediate biosynthesis; chorismate biosynthesis; chorismate from D-erythrose 4-phosphate and phosphoenolpyruvate: step 1/7.</text>
</comment>